<feature type="transmembrane region" description="Helical" evidence="1">
    <location>
        <begin position="392"/>
        <end position="414"/>
    </location>
</feature>
<organism evidence="2 3">
    <name type="scientific">Emticicia soli</name>
    <dbReference type="NCBI Taxonomy" id="2027878"/>
    <lineage>
        <taxon>Bacteria</taxon>
        <taxon>Pseudomonadati</taxon>
        <taxon>Bacteroidota</taxon>
        <taxon>Cytophagia</taxon>
        <taxon>Cytophagales</taxon>
        <taxon>Leadbetterellaceae</taxon>
        <taxon>Emticicia</taxon>
    </lineage>
</organism>
<evidence type="ECO:0000256" key="1">
    <source>
        <dbReference type="SAM" id="Phobius"/>
    </source>
</evidence>
<reference evidence="3" key="1">
    <citation type="journal article" date="2019" name="Int. J. Syst. Evol. Microbiol.">
        <title>The Global Catalogue of Microorganisms (GCM) 10K type strain sequencing project: providing services to taxonomists for standard genome sequencing and annotation.</title>
        <authorList>
            <consortium name="The Broad Institute Genomics Platform"/>
            <consortium name="The Broad Institute Genome Sequencing Center for Infectious Disease"/>
            <person name="Wu L."/>
            <person name="Ma J."/>
        </authorList>
    </citation>
    <scope>NUCLEOTIDE SEQUENCE [LARGE SCALE GENOMIC DNA]</scope>
    <source>
        <strain evidence="3">KCTC 52344</strain>
    </source>
</reference>
<sequence>MLYILILSYSTYIFWKDTFQNQADFIKISYKTLLICSLILIVWIALSGMGGLGLQTGDYLKHNALCYDLITNTHPPEYIIDGKTYHLVHYLGYYLTPAFVGKFLGWSAFNYANILWTSLGILLSIFWFIRIVDKLNWFILLIFILFGGLRLAGALYQFGLEGTVDTLYNAMYGTVSLFSLNSTHYSFAFIYHNTTDLIYWSPQHTLGAWIGAGLLLHDWLHRKNISMAPIYLSLIAFWSPWSFIGLFPFALVAIFQLKDWQRWFSLPAILSGLVILVLITLFLLGVTDNNLIHHFIFNNASISGSDNATIFKSYLFFVCFEVLIYTLPILILMYIQKNIYFKLTLLLTIVLVLVPLYRYGQWNDWCAKVGVPAQFMMVIMVTKMILQKTKLSYYLIIVFMLSAIVPLTSIVNSFRHARHFKLFNFPAESKLVSLPQTADNCNCWPKEQFIASDETLFFKYFSK</sequence>
<feature type="transmembrane region" description="Helical" evidence="1">
    <location>
        <begin position="263"/>
        <end position="286"/>
    </location>
</feature>
<feature type="transmembrane region" description="Helical" evidence="1">
    <location>
        <begin position="314"/>
        <end position="333"/>
    </location>
</feature>
<evidence type="ECO:0000313" key="3">
    <source>
        <dbReference type="Proteomes" id="UP001597510"/>
    </source>
</evidence>
<comment type="caution">
    <text evidence="2">The sequence shown here is derived from an EMBL/GenBank/DDBJ whole genome shotgun (WGS) entry which is preliminary data.</text>
</comment>
<evidence type="ECO:0008006" key="4">
    <source>
        <dbReference type="Google" id="ProtNLM"/>
    </source>
</evidence>
<protein>
    <recommendedName>
        <fullName evidence="4">Glycosyltransferase RgtA/B/C/D-like domain-containing protein</fullName>
    </recommendedName>
</protein>
<dbReference type="Proteomes" id="UP001597510">
    <property type="component" value="Unassembled WGS sequence"/>
</dbReference>
<feature type="transmembrane region" description="Helical" evidence="1">
    <location>
        <begin position="111"/>
        <end position="129"/>
    </location>
</feature>
<feature type="transmembrane region" description="Helical" evidence="1">
    <location>
        <begin position="197"/>
        <end position="216"/>
    </location>
</feature>
<feature type="transmembrane region" description="Helical" evidence="1">
    <location>
        <begin position="170"/>
        <end position="191"/>
    </location>
</feature>
<dbReference type="EMBL" id="JBHULC010000011">
    <property type="protein sequence ID" value="MFD2521784.1"/>
    <property type="molecule type" value="Genomic_DNA"/>
</dbReference>
<proteinExistence type="predicted"/>
<feature type="transmembrane region" description="Helical" evidence="1">
    <location>
        <begin position="135"/>
        <end position="158"/>
    </location>
</feature>
<feature type="transmembrane region" description="Helical" evidence="1">
    <location>
        <begin position="228"/>
        <end position="257"/>
    </location>
</feature>
<keyword evidence="1" id="KW-1133">Transmembrane helix</keyword>
<name>A0ABW5J899_9BACT</name>
<keyword evidence="1" id="KW-0472">Membrane</keyword>
<feature type="transmembrane region" description="Helical" evidence="1">
    <location>
        <begin position="32"/>
        <end position="54"/>
    </location>
</feature>
<keyword evidence="1" id="KW-0812">Transmembrane</keyword>
<evidence type="ECO:0000313" key="2">
    <source>
        <dbReference type="EMBL" id="MFD2521784.1"/>
    </source>
</evidence>
<gene>
    <name evidence="2" type="ORF">ACFSR2_12880</name>
</gene>
<feature type="transmembrane region" description="Helical" evidence="1">
    <location>
        <begin position="339"/>
        <end position="357"/>
    </location>
</feature>
<accession>A0ABW5J899</accession>
<keyword evidence="3" id="KW-1185">Reference proteome</keyword>